<keyword evidence="4" id="KW-1185">Reference proteome</keyword>
<feature type="compositionally biased region" description="Basic and acidic residues" evidence="1">
    <location>
        <begin position="335"/>
        <end position="354"/>
    </location>
</feature>
<evidence type="ECO:0000313" key="3">
    <source>
        <dbReference type="EMBL" id="ROW03653.1"/>
    </source>
</evidence>
<dbReference type="EMBL" id="LKEB01000049">
    <property type="protein sequence ID" value="ROW03653.1"/>
    <property type="molecule type" value="Genomic_DNA"/>
</dbReference>
<gene>
    <name evidence="3" type="ORF">VPNG_07221</name>
</gene>
<name>A0A423WJS9_9PEZI</name>
<dbReference type="Proteomes" id="UP000285146">
    <property type="component" value="Unassembled WGS sequence"/>
</dbReference>
<feature type="transmembrane region" description="Helical" evidence="2">
    <location>
        <begin position="12"/>
        <end position="34"/>
    </location>
</feature>
<feature type="region of interest" description="Disordered" evidence="1">
    <location>
        <begin position="156"/>
        <end position="204"/>
    </location>
</feature>
<dbReference type="OrthoDB" id="4940902at2759"/>
<feature type="region of interest" description="Disordered" evidence="1">
    <location>
        <begin position="300"/>
        <end position="371"/>
    </location>
</feature>
<feature type="transmembrane region" description="Helical" evidence="2">
    <location>
        <begin position="79"/>
        <end position="102"/>
    </location>
</feature>
<feature type="compositionally biased region" description="Polar residues" evidence="1">
    <location>
        <begin position="186"/>
        <end position="201"/>
    </location>
</feature>
<evidence type="ECO:0000313" key="4">
    <source>
        <dbReference type="Proteomes" id="UP000285146"/>
    </source>
</evidence>
<sequence>MVWRLSSWLVLVRLFQLLGSFITGALNGYLLWYISTNRLGLDETTIILEILGYTTIGFSNEQDGQRGELDKYCNMERGFYFVAVAIILSYITTIILSVVCICKAHQYSRGKLDEERADSFSMEHKLQDLEMTPARSPATPVPVPHATTTAEAAVVPMNNNNNNNNNNNHNTDNNRDAETALAGSSAPPTSSIPRANITSFSRPIPARPALADTTLAAGGPSSYHHQSHHPLDDIIPVSPVSAISPVSPVSPLSPLSQINTTTTTADTTLRPETGGFRLSSTEMHANLAMITDGSRYAPQQINNSSSSNNNGNIFPNTINSHNNNNHNQLPPYSPGDHRPMNGHGDESNEFRLSEYVKGATRAQDMKDEGGY</sequence>
<evidence type="ECO:0000256" key="1">
    <source>
        <dbReference type="SAM" id="MobiDB-lite"/>
    </source>
</evidence>
<dbReference type="InParanoid" id="A0A423WJS9"/>
<feature type="compositionally biased region" description="Low complexity" evidence="1">
    <location>
        <begin position="301"/>
        <end position="327"/>
    </location>
</feature>
<keyword evidence="2" id="KW-0472">Membrane</keyword>
<organism evidence="3 4">
    <name type="scientific">Cytospora leucostoma</name>
    <dbReference type="NCBI Taxonomy" id="1230097"/>
    <lineage>
        <taxon>Eukaryota</taxon>
        <taxon>Fungi</taxon>
        <taxon>Dikarya</taxon>
        <taxon>Ascomycota</taxon>
        <taxon>Pezizomycotina</taxon>
        <taxon>Sordariomycetes</taxon>
        <taxon>Sordariomycetidae</taxon>
        <taxon>Diaporthales</taxon>
        <taxon>Cytosporaceae</taxon>
        <taxon>Cytospora</taxon>
    </lineage>
</organism>
<proteinExistence type="predicted"/>
<accession>A0A423WJS9</accession>
<reference evidence="3 4" key="1">
    <citation type="submission" date="2015-09" db="EMBL/GenBank/DDBJ databases">
        <title>Host preference determinants of Valsa canker pathogens revealed by comparative genomics.</title>
        <authorList>
            <person name="Yin Z."/>
            <person name="Huang L."/>
        </authorList>
    </citation>
    <scope>NUCLEOTIDE SEQUENCE [LARGE SCALE GENOMIC DNA]</scope>
    <source>
        <strain evidence="3 4">SXYLt</strain>
    </source>
</reference>
<evidence type="ECO:0000256" key="2">
    <source>
        <dbReference type="SAM" id="Phobius"/>
    </source>
</evidence>
<dbReference type="AlphaFoldDB" id="A0A423WJS9"/>
<keyword evidence="2" id="KW-1133">Transmembrane helix</keyword>
<feature type="compositionally biased region" description="Low complexity" evidence="1">
    <location>
        <begin position="156"/>
        <end position="171"/>
    </location>
</feature>
<protein>
    <submittedName>
        <fullName evidence="3">Uncharacterized protein</fullName>
    </submittedName>
</protein>
<keyword evidence="2" id="KW-0812">Transmembrane</keyword>
<comment type="caution">
    <text evidence="3">The sequence shown here is derived from an EMBL/GenBank/DDBJ whole genome shotgun (WGS) entry which is preliminary data.</text>
</comment>